<name>A0ABR9BJR2_9GAMM</name>
<dbReference type="EMBL" id="JACYTP010000004">
    <property type="protein sequence ID" value="MBD8512712.1"/>
    <property type="molecule type" value="Genomic_DNA"/>
</dbReference>
<protein>
    <submittedName>
        <fullName evidence="2">EAL domain-containing protein</fullName>
    </submittedName>
</protein>
<evidence type="ECO:0000259" key="1">
    <source>
        <dbReference type="PROSITE" id="PS50883"/>
    </source>
</evidence>
<reference evidence="2 3" key="1">
    <citation type="submission" date="2020-09" db="EMBL/GenBank/DDBJ databases">
        <title>Photobacterium sp. CAU 1568 isolated from sand of Sido Beach.</title>
        <authorList>
            <person name="Kim W."/>
        </authorList>
    </citation>
    <scope>NUCLEOTIDE SEQUENCE [LARGE SCALE GENOMIC DNA]</scope>
    <source>
        <strain evidence="2 3">CAU 1568</strain>
    </source>
</reference>
<dbReference type="InterPro" id="IPR001633">
    <property type="entry name" value="EAL_dom"/>
</dbReference>
<organism evidence="2 3">
    <name type="scientific">Photobacterium arenosum</name>
    <dbReference type="NCBI Taxonomy" id="2774143"/>
    <lineage>
        <taxon>Bacteria</taxon>
        <taxon>Pseudomonadati</taxon>
        <taxon>Pseudomonadota</taxon>
        <taxon>Gammaproteobacteria</taxon>
        <taxon>Vibrionales</taxon>
        <taxon>Vibrionaceae</taxon>
        <taxon>Photobacterium</taxon>
    </lineage>
</organism>
<proteinExistence type="predicted"/>
<evidence type="ECO:0000313" key="2">
    <source>
        <dbReference type="EMBL" id="MBD8512712.1"/>
    </source>
</evidence>
<comment type="caution">
    <text evidence="2">The sequence shown here is derived from an EMBL/GenBank/DDBJ whole genome shotgun (WGS) entry which is preliminary data.</text>
</comment>
<dbReference type="InterPro" id="IPR035919">
    <property type="entry name" value="EAL_sf"/>
</dbReference>
<accession>A0ABR9BJR2</accession>
<dbReference type="Pfam" id="PF00563">
    <property type="entry name" value="EAL"/>
    <property type="match status" value="1"/>
</dbReference>
<dbReference type="PROSITE" id="PS50883">
    <property type="entry name" value="EAL"/>
    <property type="match status" value="1"/>
</dbReference>
<dbReference type="SUPFAM" id="SSF141868">
    <property type="entry name" value="EAL domain-like"/>
    <property type="match status" value="1"/>
</dbReference>
<keyword evidence="3" id="KW-1185">Reference proteome</keyword>
<gene>
    <name evidence="2" type="ORF">IFO68_08415</name>
</gene>
<sequence length="99" mass="11269">MSEGIFIQISEPGRRKHTLKIYEKGPILPCWFIPVAEEKGFNLDIGNWVLRQAVSDIHRLNGELGTQLAVPINISRRQLQAEHLYSLTDYDDEHSAGLI</sequence>
<evidence type="ECO:0000313" key="3">
    <source>
        <dbReference type="Proteomes" id="UP000649768"/>
    </source>
</evidence>
<feature type="domain" description="EAL" evidence="1">
    <location>
        <begin position="1"/>
        <end position="99"/>
    </location>
</feature>
<dbReference type="Proteomes" id="UP000649768">
    <property type="component" value="Unassembled WGS sequence"/>
</dbReference>
<dbReference type="Gene3D" id="3.20.20.450">
    <property type="entry name" value="EAL domain"/>
    <property type="match status" value="1"/>
</dbReference>